<evidence type="ECO:0000313" key="2">
    <source>
        <dbReference type="EMBL" id="MBB5630210.1"/>
    </source>
</evidence>
<organism evidence="2 3">
    <name type="scientific">Sphaerisporangium krabiense</name>
    <dbReference type="NCBI Taxonomy" id="763782"/>
    <lineage>
        <taxon>Bacteria</taxon>
        <taxon>Bacillati</taxon>
        <taxon>Actinomycetota</taxon>
        <taxon>Actinomycetes</taxon>
        <taxon>Streptosporangiales</taxon>
        <taxon>Streptosporangiaceae</taxon>
        <taxon>Sphaerisporangium</taxon>
    </lineage>
</organism>
<accession>A0A7W8ZAA0</accession>
<evidence type="ECO:0000256" key="1">
    <source>
        <dbReference type="SAM" id="MobiDB-lite"/>
    </source>
</evidence>
<sequence>MTGIDRPRPRSENPPPSRARQGPQAAKEQQYRHLVRLGWELNKRGVRAVVDLPSKGEPVLMVPREPGVLRIMAFAHKGAWLYTWGRGRAQRVPVVADDAAERIWEVAR</sequence>
<proteinExistence type="predicted"/>
<dbReference type="Proteomes" id="UP000588112">
    <property type="component" value="Unassembled WGS sequence"/>
</dbReference>
<comment type="caution">
    <text evidence="2">The sequence shown here is derived from an EMBL/GenBank/DDBJ whole genome shotgun (WGS) entry which is preliminary data.</text>
</comment>
<gene>
    <name evidence="2" type="ORF">BJ981_005974</name>
</gene>
<dbReference type="EMBL" id="JACHBR010000002">
    <property type="protein sequence ID" value="MBB5630210.1"/>
    <property type="molecule type" value="Genomic_DNA"/>
</dbReference>
<dbReference type="AlphaFoldDB" id="A0A7W8ZAA0"/>
<feature type="region of interest" description="Disordered" evidence="1">
    <location>
        <begin position="1"/>
        <end position="28"/>
    </location>
</feature>
<name>A0A7W8ZAA0_9ACTN</name>
<feature type="compositionally biased region" description="Basic and acidic residues" evidence="1">
    <location>
        <begin position="1"/>
        <end position="11"/>
    </location>
</feature>
<dbReference type="RefSeq" id="WP_184616709.1">
    <property type="nucleotide sequence ID" value="NZ_BOOS01000083.1"/>
</dbReference>
<keyword evidence="3" id="KW-1185">Reference proteome</keyword>
<evidence type="ECO:0000313" key="3">
    <source>
        <dbReference type="Proteomes" id="UP000588112"/>
    </source>
</evidence>
<protein>
    <submittedName>
        <fullName evidence="2">Uncharacterized protein</fullName>
    </submittedName>
</protein>
<reference evidence="2 3" key="1">
    <citation type="submission" date="2020-08" db="EMBL/GenBank/DDBJ databases">
        <title>Sequencing the genomes of 1000 actinobacteria strains.</title>
        <authorList>
            <person name="Klenk H.-P."/>
        </authorList>
    </citation>
    <scope>NUCLEOTIDE SEQUENCE [LARGE SCALE GENOMIC DNA]</scope>
    <source>
        <strain evidence="2 3">DSM 45790</strain>
    </source>
</reference>